<dbReference type="PANTHER" id="PTHR46580:SF2">
    <property type="entry name" value="MAM DOMAIN-CONTAINING PROTEIN"/>
    <property type="match status" value="1"/>
</dbReference>
<dbReference type="Pfam" id="PF13205">
    <property type="entry name" value="Big_5"/>
    <property type="match status" value="1"/>
</dbReference>
<dbReference type="SUPFAM" id="SSF69318">
    <property type="entry name" value="Integrin alpha N-terminal domain"/>
    <property type="match status" value="1"/>
</dbReference>
<dbReference type="Gene3D" id="2.30.30.100">
    <property type="match status" value="2"/>
</dbReference>
<dbReference type="InterPro" id="IPR028994">
    <property type="entry name" value="Integrin_alpha_N"/>
</dbReference>
<protein>
    <recommendedName>
        <fullName evidence="2">IPT/TIG domain-containing protein</fullName>
    </recommendedName>
</protein>
<dbReference type="InterPro" id="IPR032812">
    <property type="entry name" value="SbsA_Ig"/>
</dbReference>
<dbReference type="Pfam" id="PF13517">
    <property type="entry name" value="FG-GAP_3"/>
    <property type="match status" value="3"/>
</dbReference>
<name>A0ABP8JHE8_9BACT</name>
<gene>
    <name evidence="3" type="ORF">GCM10023186_39660</name>
</gene>
<organism evidence="3 4">
    <name type="scientific">Hymenobacter koreensis</name>
    <dbReference type="NCBI Taxonomy" id="1084523"/>
    <lineage>
        <taxon>Bacteria</taxon>
        <taxon>Pseudomonadati</taxon>
        <taxon>Bacteroidota</taxon>
        <taxon>Cytophagia</taxon>
        <taxon>Cytophagales</taxon>
        <taxon>Hymenobacteraceae</taxon>
        <taxon>Hymenobacter</taxon>
    </lineage>
</organism>
<evidence type="ECO:0000313" key="4">
    <source>
        <dbReference type="Proteomes" id="UP001500454"/>
    </source>
</evidence>
<keyword evidence="1" id="KW-0732">Signal</keyword>
<dbReference type="InterPro" id="IPR013783">
    <property type="entry name" value="Ig-like_fold"/>
</dbReference>
<dbReference type="InterPro" id="IPR014756">
    <property type="entry name" value="Ig_E-set"/>
</dbReference>
<dbReference type="PANTHER" id="PTHR46580">
    <property type="entry name" value="SENSOR KINASE-RELATED"/>
    <property type="match status" value="1"/>
</dbReference>
<feature type="domain" description="IPT/TIG" evidence="2">
    <location>
        <begin position="127"/>
        <end position="210"/>
    </location>
</feature>
<dbReference type="Proteomes" id="UP001500454">
    <property type="component" value="Unassembled WGS sequence"/>
</dbReference>
<dbReference type="Gene3D" id="2.130.10.130">
    <property type="entry name" value="Integrin alpha, N-terminal"/>
    <property type="match status" value="1"/>
</dbReference>
<evidence type="ECO:0000313" key="3">
    <source>
        <dbReference type="EMBL" id="GAA4390926.1"/>
    </source>
</evidence>
<dbReference type="Gene3D" id="2.60.40.10">
    <property type="entry name" value="Immunoglobulins"/>
    <property type="match status" value="3"/>
</dbReference>
<feature type="domain" description="IPT/TIG" evidence="2">
    <location>
        <begin position="212"/>
        <end position="297"/>
    </location>
</feature>
<proteinExistence type="predicted"/>
<evidence type="ECO:0000259" key="2">
    <source>
        <dbReference type="SMART" id="SM00429"/>
    </source>
</evidence>
<dbReference type="SMART" id="SM00429">
    <property type="entry name" value="IPT"/>
    <property type="match status" value="2"/>
</dbReference>
<dbReference type="SUPFAM" id="SSF81296">
    <property type="entry name" value="E set domains"/>
    <property type="match status" value="2"/>
</dbReference>
<comment type="caution">
    <text evidence="3">The sequence shown here is derived from an EMBL/GenBank/DDBJ whole genome shotgun (WGS) entry which is preliminary data.</text>
</comment>
<dbReference type="CDD" id="cd00102">
    <property type="entry name" value="IPT"/>
    <property type="match status" value="1"/>
</dbReference>
<sequence>MLFSLLLGLQSVTVAQTAAPKSVTLLNNNPNQVAIPDLTATSNRTIIGFDISTYSPNTTIGRLYVNGSEVTGPRQISTSEATQLQFAAGTGTGQVVFSYRATQRNPNGSTSTSAAVSYTITVEAPPAPTVASFSPTTGPAAGGNQITINGANFTSNSTVTIAGVAATAVTYVSATQLLATAPARPADTYGLISVTSPFGTGTNPQNYIYLGPPAISSISPTSGPIGQLVTISGSSLNNASLITFNGKIGSDDDVTAVPVSSNSTSVTVNVPAGVVVGTLSVTTPGGSATSTQTFTPPFVISKVTPAANALTAERNVAIRITFSQDVTSASAANIRVFSSQIGYLRSASISTNENVVTITPAPYFFKPGEVVSVTVPNTVVNASNQAVGNPQVYQFTVKTANGTGAFSGTMDKLTNDNPSNEVLGDVDGDGKLDLIVVNYGNGTGNTVSILRNTRTTGAADFANKQDFTLGAGQTGCYNIAIGDLDGDGKLDIATANYGTNNVSVLLNTSTSAGNISFAASQAYAVATGPSGLAIGDVDGDGRQDVVTSNQQSNNVSVLRNTSTSVGAIAFASPVNFATALTCYGVVLGDMNKDGKLDIITANAGSASVSVLRNATSGPGPISTSSFAAKQDFTVGSSPVVVNIGDLDGDGKLDIVTSNNGTNNVSVLRNTTTGTAAVSFATKLDFGVGVGPAGVSIGDLDSDGKLDIVAADYGDSGTSGGGTTVSILRSTSTGVENIGFATRTTVTVGIGPNNVLLGDLDGDGDLDIVTANQGGAGNTTSVRINATSAAPQPLPVELIFFSAQVNGASVRLDWATASEKANAGFVVERSVNGFTFAQMSTLAGQGTSSTRHNYSWLDEQLPTTATTLYYRLRQVDTDGTVSYSPVRTVTKAETTARFDVAPTVVADGLLRYSFAGTTSEASYLEVYALTGRHMGRHAVGAQASGAVQVKGLAAGWYIVRYVTPERSYTTRMFVR</sequence>
<dbReference type="CDD" id="cd00603">
    <property type="entry name" value="IPT_PCSR"/>
    <property type="match status" value="1"/>
</dbReference>
<accession>A0ABP8JHE8</accession>
<dbReference type="Pfam" id="PF01833">
    <property type="entry name" value="TIG"/>
    <property type="match status" value="2"/>
</dbReference>
<keyword evidence="4" id="KW-1185">Reference proteome</keyword>
<dbReference type="InterPro" id="IPR013517">
    <property type="entry name" value="FG-GAP"/>
</dbReference>
<dbReference type="EMBL" id="BAABHA010000015">
    <property type="protein sequence ID" value="GAA4390926.1"/>
    <property type="molecule type" value="Genomic_DNA"/>
</dbReference>
<reference evidence="4" key="1">
    <citation type="journal article" date="2019" name="Int. J. Syst. Evol. Microbiol.">
        <title>The Global Catalogue of Microorganisms (GCM) 10K type strain sequencing project: providing services to taxonomists for standard genome sequencing and annotation.</title>
        <authorList>
            <consortium name="The Broad Institute Genomics Platform"/>
            <consortium name="The Broad Institute Genome Sequencing Center for Infectious Disease"/>
            <person name="Wu L."/>
            <person name="Ma J."/>
        </authorList>
    </citation>
    <scope>NUCLEOTIDE SEQUENCE [LARGE SCALE GENOMIC DNA]</scope>
    <source>
        <strain evidence="4">JCM 17924</strain>
    </source>
</reference>
<evidence type="ECO:0000256" key="1">
    <source>
        <dbReference type="ARBA" id="ARBA00022729"/>
    </source>
</evidence>
<dbReference type="InterPro" id="IPR002909">
    <property type="entry name" value="IPT_dom"/>
</dbReference>